<proteinExistence type="predicted"/>
<keyword evidence="3" id="KW-1185">Reference proteome</keyword>
<evidence type="ECO:0000313" key="2">
    <source>
        <dbReference type="EMBL" id="MDR6529636.1"/>
    </source>
</evidence>
<comment type="caution">
    <text evidence="2">The sequence shown here is derived from an EMBL/GenBank/DDBJ whole genome shotgun (WGS) entry which is preliminary data.</text>
</comment>
<name>A0ABU1MVC1_9CAUL</name>
<feature type="transmembrane region" description="Helical" evidence="1">
    <location>
        <begin position="6"/>
        <end position="24"/>
    </location>
</feature>
<keyword evidence="1" id="KW-1133">Transmembrane helix</keyword>
<reference evidence="2 3" key="1">
    <citation type="submission" date="2023-07" db="EMBL/GenBank/DDBJ databases">
        <title>Sorghum-associated microbial communities from plants grown in Nebraska, USA.</title>
        <authorList>
            <person name="Schachtman D."/>
        </authorList>
    </citation>
    <scope>NUCLEOTIDE SEQUENCE [LARGE SCALE GENOMIC DNA]</scope>
    <source>
        <strain evidence="2 3">DS2154</strain>
    </source>
</reference>
<dbReference type="Proteomes" id="UP001262754">
    <property type="component" value="Unassembled WGS sequence"/>
</dbReference>
<sequence length="119" mass="12786">MPRLRYGLAALAVFAVEVLIALFVRDAVVRPYVGDVLAVVLVYLGLRAVTPLKVMPAAMLALAIAVMVELGQLFHLLDALGLTHDRLARVVLGGVFDIKDLACYGVGAACLLVGERRWT</sequence>
<keyword evidence="1" id="KW-0812">Transmembrane</keyword>
<dbReference type="EMBL" id="JAVDRL010000001">
    <property type="protein sequence ID" value="MDR6529636.1"/>
    <property type="molecule type" value="Genomic_DNA"/>
</dbReference>
<feature type="transmembrane region" description="Helical" evidence="1">
    <location>
        <begin position="31"/>
        <end position="49"/>
    </location>
</feature>
<accession>A0ABU1MVC1</accession>
<feature type="transmembrane region" description="Helical" evidence="1">
    <location>
        <begin position="55"/>
        <end position="77"/>
    </location>
</feature>
<gene>
    <name evidence="2" type="ORF">J2800_000351</name>
</gene>
<organism evidence="2 3">
    <name type="scientific">Caulobacter rhizosphaerae</name>
    <dbReference type="NCBI Taxonomy" id="2010972"/>
    <lineage>
        <taxon>Bacteria</taxon>
        <taxon>Pseudomonadati</taxon>
        <taxon>Pseudomonadota</taxon>
        <taxon>Alphaproteobacteria</taxon>
        <taxon>Caulobacterales</taxon>
        <taxon>Caulobacteraceae</taxon>
        <taxon>Caulobacter</taxon>
    </lineage>
</organism>
<keyword evidence="1" id="KW-0472">Membrane</keyword>
<protein>
    <recommendedName>
        <fullName evidence="4">DUF2809 domain-containing protein</fullName>
    </recommendedName>
</protein>
<evidence type="ECO:0000256" key="1">
    <source>
        <dbReference type="SAM" id="Phobius"/>
    </source>
</evidence>
<evidence type="ECO:0008006" key="4">
    <source>
        <dbReference type="Google" id="ProtNLM"/>
    </source>
</evidence>
<dbReference type="Pfam" id="PF10990">
    <property type="entry name" value="DUF2809"/>
    <property type="match status" value="1"/>
</dbReference>
<evidence type="ECO:0000313" key="3">
    <source>
        <dbReference type="Proteomes" id="UP001262754"/>
    </source>
</evidence>
<dbReference type="RefSeq" id="WP_310028682.1">
    <property type="nucleotide sequence ID" value="NZ_JAVDRL010000001.1"/>
</dbReference>
<dbReference type="InterPro" id="IPR021257">
    <property type="entry name" value="DUF2809"/>
</dbReference>